<dbReference type="EMBL" id="OBML01000002">
    <property type="protein sequence ID" value="SOB95724.1"/>
    <property type="molecule type" value="Genomic_DNA"/>
</dbReference>
<dbReference type="STRING" id="538381.GCA_001696535_03491"/>
<proteinExistence type="predicted"/>
<name>A0A285RPB0_9HYPH</name>
<sequence length="190" mass="20028">MRGPGGLPAASRLLRQPGPVARDRITLGMDICEDVRSGLVRLVPGTPLVEAFGAAMRAATGGEWRPAAFEILSGGFEPCIYCLAAPDPGGERVVTYTPMTNAGAVRAFGGSATLGIGADGAPLLHCHAWFAEPHEGRVFGGHLDTFASRIGGEGLRVRMMVFDSFDIRQLPDAETNHTVFRPLDRSGGGQ</sequence>
<dbReference type="Proteomes" id="UP000219331">
    <property type="component" value="Unassembled WGS sequence"/>
</dbReference>
<evidence type="ECO:0000313" key="1">
    <source>
        <dbReference type="EMBL" id="SOB95724.1"/>
    </source>
</evidence>
<keyword evidence="2" id="KW-1185">Reference proteome</keyword>
<dbReference type="SUPFAM" id="SSF117856">
    <property type="entry name" value="AF0104/ALDC/Ptd012-like"/>
    <property type="match status" value="1"/>
</dbReference>
<protein>
    <recommendedName>
        <fullName evidence="3">PPC domain-containing protein</fullName>
    </recommendedName>
</protein>
<gene>
    <name evidence="1" type="ORF">SAMN05421512_10216</name>
</gene>
<accession>A0A285RPB0</accession>
<evidence type="ECO:0000313" key="2">
    <source>
        <dbReference type="Proteomes" id="UP000219331"/>
    </source>
</evidence>
<dbReference type="AlphaFoldDB" id="A0A285RPB0"/>
<organism evidence="1 2">
    <name type="scientific">Stappia indica</name>
    <dbReference type="NCBI Taxonomy" id="538381"/>
    <lineage>
        <taxon>Bacteria</taxon>
        <taxon>Pseudomonadati</taxon>
        <taxon>Pseudomonadota</taxon>
        <taxon>Alphaproteobacteria</taxon>
        <taxon>Hyphomicrobiales</taxon>
        <taxon>Stappiaceae</taxon>
        <taxon>Stappia</taxon>
    </lineage>
</organism>
<dbReference type="OrthoDB" id="8290151at2"/>
<evidence type="ECO:0008006" key="3">
    <source>
        <dbReference type="Google" id="ProtNLM"/>
    </source>
</evidence>
<dbReference type="RefSeq" id="WP_141402539.1">
    <property type="nucleotide sequence ID" value="NZ_OBML01000002.1"/>
</dbReference>
<dbReference type="Gene3D" id="3.30.1330.80">
    <property type="entry name" value="Hypothetical protein, similar to alpha- acetolactate decarboxylase, domain 2"/>
    <property type="match status" value="1"/>
</dbReference>
<reference evidence="1 2" key="1">
    <citation type="submission" date="2017-08" db="EMBL/GenBank/DDBJ databases">
        <authorList>
            <person name="de Groot N.N."/>
        </authorList>
    </citation>
    <scope>NUCLEOTIDE SEQUENCE [LARGE SCALE GENOMIC DNA]</scope>
    <source>
        <strain evidence="1 2">USBA 352</strain>
    </source>
</reference>